<comment type="caution">
    <text evidence="2">The sequence shown here is derived from an EMBL/GenBank/DDBJ whole genome shotgun (WGS) entry which is preliminary data.</text>
</comment>
<dbReference type="Proteomes" id="UP001595816">
    <property type="component" value="Unassembled WGS sequence"/>
</dbReference>
<accession>A0ABV8LKL6</accession>
<evidence type="ECO:0000313" key="2">
    <source>
        <dbReference type="EMBL" id="MFC4131158.1"/>
    </source>
</evidence>
<evidence type="ECO:0000256" key="1">
    <source>
        <dbReference type="SAM" id="Phobius"/>
    </source>
</evidence>
<proteinExistence type="predicted"/>
<organism evidence="2 3">
    <name type="scientific">Hamadaea flava</name>
    <dbReference type="NCBI Taxonomy" id="1742688"/>
    <lineage>
        <taxon>Bacteria</taxon>
        <taxon>Bacillati</taxon>
        <taxon>Actinomycetota</taxon>
        <taxon>Actinomycetes</taxon>
        <taxon>Micromonosporales</taxon>
        <taxon>Micromonosporaceae</taxon>
        <taxon>Hamadaea</taxon>
    </lineage>
</organism>
<name>A0ABV8LKL6_9ACTN</name>
<keyword evidence="1" id="KW-0812">Transmembrane</keyword>
<dbReference type="EMBL" id="JBHSAY010000006">
    <property type="protein sequence ID" value="MFC4131158.1"/>
    <property type="molecule type" value="Genomic_DNA"/>
</dbReference>
<evidence type="ECO:0008006" key="4">
    <source>
        <dbReference type="Google" id="ProtNLM"/>
    </source>
</evidence>
<evidence type="ECO:0000313" key="3">
    <source>
        <dbReference type="Proteomes" id="UP001595816"/>
    </source>
</evidence>
<feature type="transmembrane region" description="Helical" evidence="1">
    <location>
        <begin position="41"/>
        <end position="58"/>
    </location>
</feature>
<reference evidence="3" key="1">
    <citation type="journal article" date="2019" name="Int. J. Syst. Evol. Microbiol.">
        <title>The Global Catalogue of Microorganisms (GCM) 10K type strain sequencing project: providing services to taxonomists for standard genome sequencing and annotation.</title>
        <authorList>
            <consortium name="The Broad Institute Genomics Platform"/>
            <consortium name="The Broad Institute Genome Sequencing Center for Infectious Disease"/>
            <person name="Wu L."/>
            <person name="Ma J."/>
        </authorList>
    </citation>
    <scope>NUCLEOTIDE SEQUENCE [LARGE SCALE GENOMIC DNA]</scope>
    <source>
        <strain evidence="3">CGMCC 4.7289</strain>
    </source>
</reference>
<protein>
    <recommendedName>
        <fullName evidence="4">Holin</fullName>
    </recommendedName>
</protein>
<sequence length="98" mass="9896">MVAQARRLPQYRLCIAGLRLALAGVLSCGAAAVICQLDHPVAASAVAAIGSAVSIYGLQLSVRAIRAVLAAHHDLTVTTIAGTAVRDLLRAAGSGDHG</sequence>
<gene>
    <name evidence="2" type="ORF">ACFOZ4_11140</name>
</gene>
<keyword evidence="3" id="KW-1185">Reference proteome</keyword>
<keyword evidence="1" id="KW-0472">Membrane</keyword>
<dbReference type="RefSeq" id="WP_253754423.1">
    <property type="nucleotide sequence ID" value="NZ_JAMZDZ010000001.1"/>
</dbReference>
<keyword evidence="1" id="KW-1133">Transmembrane helix</keyword>